<proteinExistence type="predicted"/>
<dbReference type="RefSeq" id="WP_157481899.1">
    <property type="nucleotide sequence ID" value="NZ_WOWP01000013.1"/>
</dbReference>
<evidence type="ECO:0008006" key="4">
    <source>
        <dbReference type="Google" id="ProtNLM"/>
    </source>
</evidence>
<name>A0A6N8HBK3_9FLAO</name>
<evidence type="ECO:0000256" key="1">
    <source>
        <dbReference type="SAM" id="SignalP"/>
    </source>
</evidence>
<dbReference type="OrthoDB" id="7054664at2"/>
<accession>A0A6N8HBK3</accession>
<dbReference type="Proteomes" id="UP000433945">
    <property type="component" value="Unassembled WGS sequence"/>
</dbReference>
<reference evidence="2 3" key="1">
    <citation type="submission" date="2019-12" db="EMBL/GenBank/DDBJ databases">
        <authorList>
            <person name="Sun J.-Q."/>
        </authorList>
    </citation>
    <scope>NUCLEOTIDE SEQUENCE [LARGE SCALE GENOMIC DNA]</scope>
    <source>
        <strain evidence="2 3">JCM 17928</strain>
    </source>
</reference>
<dbReference type="EMBL" id="WOWP01000013">
    <property type="protein sequence ID" value="MUV02945.1"/>
    <property type="molecule type" value="Genomic_DNA"/>
</dbReference>
<evidence type="ECO:0000313" key="3">
    <source>
        <dbReference type="Proteomes" id="UP000433945"/>
    </source>
</evidence>
<feature type="chain" id="PRO_5027124119" description="SH3 domain-containing protein" evidence="1">
    <location>
        <begin position="19"/>
        <end position="235"/>
    </location>
</feature>
<gene>
    <name evidence="2" type="ORF">GN157_04410</name>
</gene>
<keyword evidence="1" id="KW-0732">Signal</keyword>
<evidence type="ECO:0000313" key="2">
    <source>
        <dbReference type="EMBL" id="MUV02945.1"/>
    </source>
</evidence>
<comment type="caution">
    <text evidence="2">The sequence shown here is derived from an EMBL/GenBank/DDBJ whole genome shotgun (WGS) entry which is preliminary data.</text>
</comment>
<dbReference type="AlphaFoldDB" id="A0A6N8HBK3"/>
<keyword evidence="3" id="KW-1185">Reference proteome</keyword>
<protein>
    <recommendedName>
        <fullName evidence="4">SH3 domain-containing protein</fullName>
    </recommendedName>
</protein>
<sequence length="235" mass="26775">MKHILTLCFLLILNSLYAQDFAYIQDSDGYCNVRNSADINKIETRLKNGSIVSCFFDENNATEKWIPVDYTDAEGKIANGVVYRDRLVVINETNFKKITATKINDSSTKISFDTVSIIVTTENFNPKGKTFTYSKDYPDVIEFINGKPYYGTDGEMPTTQYASIQVTMGNKIIKLPGQALENLYEPNLKHTWAYYDSKNDTLFIEAFNSDGAGGYMIMWKIEKGIYKEKALFYGF</sequence>
<organism evidence="2 3">
    <name type="scientific">Flavobacterium rakeshii</name>
    <dbReference type="NCBI Taxonomy" id="1038845"/>
    <lineage>
        <taxon>Bacteria</taxon>
        <taxon>Pseudomonadati</taxon>
        <taxon>Bacteroidota</taxon>
        <taxon>Flavobacteriia</taxon>
        <taxon>Flavobacteriales</taxon>
        <taxon>Flavobacteriaceae</taxon>
        <taxon>Flavobacterium</taxon>
    </lineage>
</organism>
<feature type="signal peptide" evidence="1">
    <location>
        <begin position="1"/>
        <end position="18"/>
    </location>
</feature>